<accession>A0ABP2RK62</accession>
<proteinExistence type="predicted"/>
<dbReference type="Proteomes" id="UP000018720">
    <property type="component" value="Unassembled WGS sequence"/>
</dbReference>
<gene>
    <name evidence="1" type="ORF">LEP1GSC178_3450</name>
</gene>
<name>A0ABP2RK62_9LEPT</name>
<keyword evidence="2" id="KW-1185">Reference proteome</keyword>
<sequence length="46" mass="5083">MFFIEVEIRPRPLSLVSRRIQVGSNINEARKTKAGGILSPGAWTEG</sequence>
<reference evidence="1 2" key="1">
    <citation type="submission" date="2012-08" db="EMBL/GenBank/DDBJ databases">
        <authorList>
            <person name="Harkins D.M."/>
            <person name="Durkin A.S."/>
            <person name="Selengut J.D."/>
            <person name="Sanka R."/>
            <person name="DePew J."/>
            <person name="Purushe J."/>
            <person name="Matthias M.A."/>
            <person name="Vinetz J.M."/>
            <person name="Sutton G.G."/>
            <person name="Nelson W.C."/>
            <person name="Fouts D.E."/>
        </authorList>
    </citation>
    <scope>NUCLEOTIDE SEQUENCE [LARGE SCALE GENOMIC DNA]</scope>
    <source>
        <strain evidence="1 2">MMD4847</strain>
    </source>
</reference>
<comment type="caution">
    <text evidence="1">The sequence shown here is derived from an EMBL/GenBank/DDBJ whole genome shotgun (WGS) entry which is preliminary data.</text>
</comment>
<evidence type="ECO:0000313" key="2">
    <source>
        <dbReference type="Proteomes" id="UP000018720"/>
    </source>
</evidence>
<evidence type="ECO:0008006" key="3">
    <source>
        <dbReference type="Google" id="ProtNLM"/>
    </source>
</evidence>
<protein>
    <recommendedName>
        <fullName evidence="3">AraC family transcriptional regulator</fullName>
    </recommendedName>
</protein>
<organism evidence="1 2">
    <name type="scientific">Leptospira licerasiae str. MMD4847</name>
    <dbReference type="NCBI Taxonomy" id="1049971"/>
    <lineage>
        <taxon>Bacteria</taxon>
        <taxon>Pseudomonadati</taxon>
        <taxon>Spirochaetota</taxon>
        <taxon>Spirochaetia</taxon>
        <taxon>Leptospirales</taxon>
        <taxon>Leptospiraceae</taxon>
        <taxon>Leptospira</taxon>
    </lineage>
</organism>
<dbReference type="EMBL" id="AHOM02000004">
    <property type="protein sequence ID" value="EJZ43043.1"/>
    <property type="molecule type" value="Genomic_DNA"/>
</dbReference>
<evidence type="ECO:0000313" key="1">
    <source>
        <dbReference type="EMBL" id="EJZ43043.1"/>
    </source>
</evidence>